<dbReference type="EMBL" id="ADBF01000012">
    <property type="protein sequence ID" value="EFE50683.1"/>
    <property type="molecule type" value="Genomic_DNA"/>
</dbReference>
<dbReference type="Proteomes" id="UP000005536">
    <property type="component" value="Unassembled WGS sequence"/>
</dbReference>
<accession>D4DMW5</accession>
<dbReference type="AlphaFoldDB" id="D4DMW5"/>
<sequence>MAHDGLQALPITDSISARKCIAKKRFTTVSKTLFNKLLKAIHITSINPLFVRLSAVRENFRRPPCPQTQHRGVVPCSVTLH</sequence>
<evidence type="ECO:0000313" key="2">
    <source>
        <dbReference type="Proteomes" id="UP000005536"/>
    </source>
</evidence>
<protein>
    <submittedName>
        <fullName evidence="1">Uncharacterized protein</fullName>
    </submittedName>
</protein>
<proteinExistence type="predicted"/>
<organism evidence="1 2">
    <name type="scientific">Neisseria elongata subsp. glycolytica ATCC 29315</name>
    <dbReference type="NCBI Taxonomy" id="546263"/>
    <lineage>
        <taxon>Bacteria</taxon>
        <taxon>Pseudomonadati</taxon>
        <taxon>Pseudomonadota</taxon>
        <taxon>Betaproteobacteria</taxon>
        <taxon>Neisseriales</taxon>
        <taxon>Neisseriaceae</taxon>
        <taxon>Neisseria</taxon>
    </lineage>
</organism>
<comment type="caution">
    <text evidence="1">The sequence shown here is derived from an EMBL/GenBank/DDBJ whole genome shotgun (WGS) entry which is preliminary data.</text>
</comment>
<name>D4DMW5_NEIEG</name>
<gene>
    <name evidence="1" type="ORF">NEIELOOT_00389</name>
</gene>
<evidence type="ECO:0000313" key="1">
    <source>
        <dbReference type="EMBL" id="EFE50683.1"/>
    </source>
</evidence>
<reference evidence="1 2" key="1">
    <citation type="submission" date="2010-02" db="EMBL/GenBank/DDBJ databases">
        <authorList>
            <person name="Weinstock G."/>
            <person name="Sodergren E."/>
            <person name="Clifton S."/>
            <person name="Fulton L."/>
            <person name="Fulton B."/>
            <person name="Courtney L."/>
            <person name="Fronick C."/>
            <person name="Harrison M."/>
            <person name="Strong C."/>
            <person name="Farmer C."/>
            <person name="Delahaunty K."/>
            <person name="Markovic C."/>
            <person name="Hall O."/>
            <person name="Minx P."/>
            <person name="Tomlinson C."/>
            <person name="Mitreva M."/>
            <person name="Nelson J."/>
            <person name="Hou S."/>
            <person name="Wollam A."/>
            <person name="Pepin K.H."/>
            <person name="Johnson M."/>
            <person name="Bhonagiri V."/>
            <person name="Zhang X."/>
            <person name="Suruliraj S."/>
            <person name="Warren W."/>
            <person name="Chinwalla A."/>
            <person name="Mardis E.R."/>
            <person name="Wilson R.K."/>
        </authorList>
    </citation>
    <scope>NUCLEOTIDE SEQUENCE [LARGE SCALE GENOMIC DNA]</scope>
    <source>
        <strain evidence="1 2">ATCC 29315</strain>
    </source>
</reference>